<dbReference type="EnsemblMetazoa" id="AMEC017238-RA">
    <property type="protein sequence ID" value="AMEC017238-PA"/>
    <property type="gene ID" value="AMEC017238"/>
</dbReference>
<dbReference type="Proteomes" id="UP000075902">
    <property type="component" value="Unassembled WGS sequence"/>
</dbReference>
<keyword evidence="1" id="KW-1133">Transmembrane helix</keyword>
<proteinExistence type="predicted"/>
<keyword evidence="1" id="KW-0472">Membrane</keyword>
<organism evidence="2 3">
    <name type="scientific">Anopheles melas</name>
    <dbReference type="NCBI Taxonomy" id="34690"/>
    <lineage>
        <taxon>Eukaryota</taxon>
        <taxon>Metazoa</taxon>
        <taxon>Ecdysozoa</taxon>
        <taxon>Arthropoda</taxon>
        <taxon>Hexapoda</taxon>
        <taxon>Insecta</taxon>
        <taxon>Pterygota</taxon>
        <taxon>Neoptera</taxon>
        <taxon>Endopterygota</taxon>
        <taxon>Diptera</taxon>
        <taxon>Nematocera</taxon>
        <taxon>Culicoidea</taxon>
        <taxon>Culicidae</taxon>
        <taxon>Anophelinae</taxon>
        <taxon>Anopheles</taxon>
    </lineage>
</organism>
<evidence type="ECO:0000313" key="3">
    <source>
        <dbReference type="Proteomes" id="UP000075902"/>
    </source>
</evidence>
<reference evidence="2" key="2">
    <citation type="submission" date="2020-05" db="UniProtKB">
        <authorList>
            <consortium name="EnsemblMetazoa"/>
        </authorList>
    </citation>
    <scope>IDENTIFICATION</scope>
    <source>
        <strain evidence="2">CM1001059</strain>
    </source>
</reference>
<protein>
    <submittedName>
        <fullName evidence="2">Uncharacterized protein</fullName>
    </submittedName>
</protein>
<dbReference type="AlphaFoldDB" id="A0A182UB62"/>
<evidence type="ECO:0000256" key="1">
    <source>
        <dbReference type="SAM" id="Phobius"/>
    </source>
</evidence>
<sequence>MNASKSMAPTKHVKVVWADSISITKAASEPLLLRHSSCSSFKISPVSADSSEEESASLANLGDNTAAISRRKTSGAAATSQLSAILFECLFFPSVILSYLLKSSYA</sequence>
<evidence type="ECO:0000313" key="2">
    <source>
        <dbReference type="EnsemblMetazoa" id="AMEC017238-PA"/>
    </source>
</evidence>
<name>A0A182UB62_9DIPT</name>
<reference evidence="3" key="1">
    <citation type="submission" date="2014-01" db="EMBL/GenBank/DDBJ databases">
        <title>The Genome Sequence of Anopheles melas CM1001059_A (V2).</title>
        <authorList>
            <consortium name="The Broad Institute Genomics Platform"/>
            <person name="Neafsey D.E."/>
            <person name="Besansky N."/>
            <person name="Howell P."/>
            <person name="Walton C."/>
            <person name="Young S.K."/>
            <person name="Zeng Q."/>
            <person name="Gargeya S."/>
            <person name="Fitzgerald M."/>
            <person name="Haas B."/>
            <person name="Abouelleil A."/>
            <person name="Allen A.W."/>
            <person name="Alvarado L."/>
            <person name="Arachchi H.M."/>
            <person name="Berlin A.M."/>
            <person name="Chapman S.B."/>
            <person name="Gainer-Dewar J."/>
            <person name="Goldberg J."/>
            <person name="Griggs A."/>
            <person name="Gujja S."/>
            <person name="Hansen M."/>
            <person name="Howarth C."/>
            <person name="Imamovic A."/>
            <person name="Ireland A."/>
            <person name="Larimer J."/>
            <person name="McCowan C."/>
            <person name="Murphy C."/>
            <person name="Pearson M."/>
            <person name="Poon T.W."/>
            <person name="Priest M."/>
            <person name="Roberts A."/>
            <person name="Saif S."/>
            <person name="Shea T."/>
            <person name="Sisk P."/>
            <person name="Sykes S."/>
            <person name="Wortman J."/>
            <person name="Nusbaum C."/>
            <person name="Birren B."/>
        </authorList>
    </citation>
    <scope>NUCLEOTIDE SEQUENCE [LARGE SCALE GENOMIC DNA]</scope>
    <source>
        <strain evidence="3">CM1001059</strain>
    </source>
</reference>
<dbReference type="VEuPathDB" id="VectorBase:AMEC017238"/>
<feature type="transmembrane region" description="Helical" evidence="1">
    <location>
        <begin position="82"/>
        <end position="101"/>
    </location>
</feature>
<keyword evidence="3" id="KW-1185">Reference proteome</keyword>
<accession>A0A182UB62</accession>
<keyword evidence="1" id="KW-0812">Transmembrane</keyword>